<dbReference type="EMBL" id="FMJE01000002">
    <property type="protein sequence ID" value="SCM78402.1"/>
    <property type="molecule type" value="Genomic_DNA"/>
</dbReference>
<proteinExistence type="predicted"/>
<accession>A0A212LLH9</accession>
<dbReference type="AlphaFoldDB" id="A0A212LLH9"/>
<organism evidence="1">
    <name type="scientific">uncultured Sporomusa sp</name>
    <dbReference type="NCBI Taxonomy" id="307249"/>
    <lineage>
        <taxon>Bacteria</taxon>
        <taxon>Bacillati</taxon>
        <taxon>Bacillota</taxon>
        <taxon>Negativicutes</taxon>
        <taxon>Selenomonadales</taxon>
        <taxon>Sporomusaceae</taxon>
        <taxon>Sporomusa</taxon>
        <taxon>environmental samples</taxon>
    </lineage>
</organism>
<dbReference type="RefSeq" id="WP_288183079.1">
    <property type="nucleotide sequence ID" value="NZ_LT608335.1"/>
</dbReference>
<dbReference type="Pfam" id="PF07997">
    <property type="entry name" value="DUF1694"/>
    <property type="match status" value="1"/>
</dbReference>
<dbReference type="Gene3D" id="3.30.1330.30">
    <property type="match status" value="1"/>
</dbReference>
<evidence type="ECO:0000313" key="1">
    <source>
        <dbReference type="EMBL" id="SCM78402.1"/>
    </source>
</evidence>
<name>A0A212LLH9_9FIRM</name>
<dbReference type="InterPro" id="IPR029064">
    <property type="entry name" value="Ribosomal_eL30-like_sf"/>
</dbReference>
<evidence type="ECO:0008006" key="2">
    <source>
        <dbReference type="Google" id="ProtNLM"/>
    </source>
</evidence>
<dbReference type="InterPro" id="IPR012543">
    <property type="entry name" value="DUF1694"/>
</dbReference>
<reference evidence="1" key="1">
    <citation type="submission" date="2016-08" db="EMBL/GenBank/DDBJ databases">
        <authorList>
            <person name="Seilhamer J.J."/>
        </authorList>
    </citation>
    <scope>NUCLEOTIDE SEQUENCE</scope>
    <source>
        <strain evidence="1">86</strain>
    </source>
</reference>
<protein>
    <recommendedName>
        <fullName evidence="2">DUF1694 domain-containing protein</fullName>
    </recommendedName>
</protein>
<gene>
    <name evidence="1" type="ORF">KL86SPO_20021</name>
</gene>
<sequence length="194" mass="21541">MLNDTNKICQVWNQKDALEQTLLAGLHGGPEIKKEEKQAYLGVFREQVIAFLTQDQVKEAALYPEIAEALEHGKFQKLIINSSLAAYYTNKYQTLAREKNKAYTMVADADCSRAAGLVVAGSEAVDLQVIAVDDRRLRLQKLGVSEKLIASAGKKICETCLNSILSLDPREAINYSGLTWLDRLTGERCPAHQD</sequence>
<dbReference type="SUPFAM" id="SSF160515">
    <property type="entry name" value="YueI-like"/>
    <property type="match status" value="1"/>
</dbReference>